<dbReference type="Pfam" id="PF00002">
    <property type="entry name" value="7tm_2"/>
    <property type="match status" value="1"/>
</dbReference>
<sequence length="574" mass="64143">TDNVLSGRPPPIVTLNKCCRLGEGMDNYTQCNIGGTEMWVPHVYLINKKTYFMPKGEAPRFFKIKEGTKPTTCAEPELFVGAAVFVLFSNGSMYVSEKARFVSGDNFCVEKDMALVCFPSPESANSLTAPAKLTKVKKCCGVQSVYQENVANCVVLNDGHDLISKKIINSTAVEIVYGFPKCEGNHRYTVAGKFHSEKFDEITGTVTLETGKEFGYKDYCLEHTLSDMDSNVNIFTCADHFPQQTVATNNDVRFVLYSIGLLISVIFLTATLVTGFLLPSNHHVLHWRCQTYYVVCLLVGDLLLAITQIFGNTIVGFTCFSMAVCMHFFFLAAFFWLNTMCFNIWWTFRDFRPTSLEKGQELVYAWGVPLIICIVAIILDHLPKSPEDTFLRPRFGEKKCWFYGDLEILTYFYGPIGILLCVNFLLFASTARQLTCGLWKRDDVKSTTERSFKSLISRAALGRVCLKLIVVMGVTWVADVISWAVGGPDYFWYVTDLINALQGVLIFIVVGCQPQVWTAVKRIWSSKTGRGVMNTTNNVGHSSSSHGLPSIGESVTNNTFSNTTTSKIPMETIC</sequence>
<dbReference type="InterPro" id="IPR000832">
    <property type="entry name" value="GPCR_2_secretin-like"/>
</dbReference>
<dbReference type="InterPro" id="IPR052808">
    <property type="entry name" value="GPCR_Mth-like"/>
</dbReference>
<dbReference type="Gene3D" id="1.20.1070.10">
    <property type="entry name" value="Rhodopsin 7-helix transmembrane proteins"/>
    <property type="match status" value="1"/>
</dbReference>
<keyword evidence="8" id="KW-1185">Reference proteome</keyword>
<feature type="transmembrane region" description="Helical" evidence="5">
    <location>
        <begin position="490"/>
        <end position="512"/>
    </location>
</feature>
<dbReference type="OrthoDB" id="8191206at2759"/>
<keyword evidence="2 5" id="KW-0812">Transmembrane</keyword>
<feature type="domain" description="G-protein coupled receptors family 2 profile 2" evidence="6">
    <location>
        <begin position="253"/>
        <end position="514"/>
    </location>
</feature>
<comment type="subcellular location">
    <subcellularLocation>
        <location evidence="1">Membrane</location>
        <topology evidence="1">Multi-pass membrane protein</topology>
    </subcellularLocation>
</comment>
<feature type="transmembrane region" description="Helical" evidence="5">
    <location>
        <begin position="254"/>
        <end position="278"/>
    </location>
</feature>
<accession>A0A9Q0N931</accession>
<keyword evidence="3 5" id="KW-1133">Transmembrane helix</keyword>
<evidence type="ECO:0000313" key="8">
    <source>
        <dbReference type="Proteomes" id="UP001151699"/>
    </source>
</evidence>
<keyword evidence="4 5" id="KW-0472">Membrane</keyword>
<feature type="transmembrane region" description="Helical" evidence="5">
    <location>
        <begin position="290"/>
        <end position="309"/>
    </location>
</feature>
<feature type="transmembrane region" description="Helical" evidence="5">
    <location>
        <begin position="362"/>
        <end position="379"/>
    </location>
</feature>
<keyword evidence="7" id="KW-0675">Receptor</keyword>
<dbReference type="PROSITE" id="PS50261">
    <property type="entry name" value="G_PROTEIN_RECEP_F2_4"/>
    <property type="match status" value="1"/>
</dbReference>
<dbReference type="InterPro" id="IPR017981">
    <property type="entry name" value="GPCR_2-like_7TM"/>
</dbReference>
<organism evidence="7 8">
    <name type="scientific">Pseudolycoriella hygida</name>
    <dbReference type="NCBI Taxonomy" id="35572"/>
    <lineage>
        <taxon>Eukaryota</taxon>
        <taxon>Metazoa</taxon>
        <taxon>Ecdysozoa</taxon>
        <taxon>Arthropoda</taxon>
        <taxon>Hexapoda</taxon>
        <taxon>Insecta</taxon>
        <taxon>Pterygota</taxon>
        <taxon>Neoptera</taxon>
        <taxon>Endopterygota</taxon>
        <taxon>Diptera</taxon>
        <taxon>Nematocera</taxon>
        <taxon>Sciaroidea</taxon>
        <taxon>Sciaridae</taxon>
        <taxon>Pseudolycoriella</taxon>
    </lineage>
</organism>
<dbReference type="CDD" id="cd15039">
    <property type="entry name" value="7tmB3_Methuselah-like"/>
    <property type="match status" value="1"/>
</dbReference>
<dbReference type="GO" id="GO:0016020">
    <property type="term" value="C:membrane"/>
    <property type="evidence" value="ECO:0007669"/>
    <property type="project" value="UniProtKB-SubCell"/>
</dbReference>
<proteinExistence type="predicted"/>
<feature type="transmembrane region" description="Helical" evidence="5">
    <location>
        <begin position="411"/>
        <end position="431"/>
    </location>
</feature>
<dbReference type="AlphaFoldDB" id="A0A9Q0N931"/>
<comment type="caution">
    <text evidence="7">The sequence shown here is derived from an EMBL/GenBank/DDBJ whole genome shotgun (WGS) entry which is preliminary data.</text>
</comment>
<evidence type="ECO:0000256" key="3">
    <source>
        <dbReference type="ARBA" id="ARBA00022989"/>
    </source>
</evidence>
<evidence type="ECO:0000256" key="1">
    <source>
        <dbReference type="ARBA" id="ARBA00004141"/>
    </source>
</evidence>
<feature type="transmembrane region" description="Helical" evidence="5">
    <location>
        <begin position="315"/>
        <end position="341"/>
    </location>
</feature>
<dbReference type="GO" id="GO:0004930">
    <property type="term" value="F:G protein-coupled receptor activity"/>
    <property type="evidence" value="ECO:0007669"/>
    <property type="project" value="InterPro"/>
</dbReference>
<dbReference type="EMBL" id="WJQU01000001">
    <property type="protein sequence ID" value="KAJ6645899.1"/>
    <property type="molecule type" value="Genomic_DNA"/>
</dbReference>
<feature type="transmembrane region" description="Helical" evidence="5">
    <location>
        <begin position="460"/>
        <end position="478"/>
    </location>
</feature>
<dbReference type="PANTHER" id="PTHR46953:SF1">
    <property type="entry name" value="G-PROTEIN COUPLED RECEPTOR MTH-LIKE 1-RELATED"/>
    <property type="match status" value="1"/>
</dbReference>
<dbReference type="PANTHER" id="PTHR46953">
    <property type="entry name" value="G-PROTEIN COUPLED RECEPTOR MTH-LIKE 1-RELATED"/>
    <property type="match status" value="1"/>
</dbReference>
<evidence type="ECO:0000256" key="5">
    <source>
        <dbReference type="SAM" id="Phobius"/>
    </source>
</evidence>
<dbReference type="Proteomes" id="UP001151699">
    <property type="component" value="Chromosome A"/>
</dbReference>
<reference evidence="7" key="1">
    <citation type="submission" date="2022-07" db="EMBL/GenBank/DDBJ databases">
        <authorList>
            <person name="Trinca V."/>
            <person name="Uliana J.V.C."/>
            <person name="Torres T.T."/>
            <person name="Ward R.J."/>
            <person name="Monesi N."/>
        </authorList>
    </citation>
    <scope>NUCLEOTIDE SEQUENCE</scope>
    <source>
        <strain evidence="7">HSMRA1968</strain>
        <tissue evidence="7">Whole embryos</tissue>
    </source>
</reference>
<evidence type="ECO:0000259" key="6">
    <source>
        <dbReference type="PROSITE" id="PS50261"/>
    </source>
</evidence>
<protein>
    <submittedName>
        <fullName evidence="7">G-protein coupled receptor Mth-like 1</fullName>
    </submittedName>
</protein>
<evidence type="ECO:0000256" key="4">
    <source>
        <dbReference type="ARBA" id="ARBA00023136"/>
    </source>
</evidence>
<evidence type="ECO:0000256" key="2">
    <source>
        <dbReference type="ARBA" id="ARBA00022692"/>
    </source>
</evidence>
<dbReference type="GO" id="GO:0007166">
    <property type="term" value="P:cell surface receptor signaling pathway"/>
    <property type="evidence" value="ECO:0007669"/>
    <property type="project" value="InterPro"/>
</dbReference>
<dbReference type="PRINTS" id="PR00249">
    <property type="entry name" value="GPCRSECRETIN"/>
</dbReference>
<name>A0A9Q0N931_9DIPT</name>
<feature type="non-terminal residue" evidence="7">
    <location>
        <position position="1"/>
    </location>
</feature>
<evidence type="ECO:0000313" key="7">
    <source>
        <dbReference type="EMBL" id="KAJ6645899.1"/>
    </source>
</evidence>
<gene>
    <name evidence="7" type="primary">mthl1</name>
    <name evidence="7" type="ORF">Bhyg_01108</name>
</gene>